<evidence type="ECO:0000259" key="4">
    <source>
        <dbReference type="PROSITE" id="PS51063"/>
    </source>
</evidence>
<feature type="domain" description="HTH crp-type" evidence="4">
    <location>
        <begin position="127"/>
        <end position="201"/>
    </location>
</feature>
<dbReference type="PROSITE" id="PS51063">
    <property type="entry name" value="HTH_CRP_2"/>
    <property type="match status" value="1"/>
</dbReference>
<sequence>MTAAKLETTPTRNEIRRHKHLARRHENTDRIFRVEEGWACQYRLLPDGRRQIIALFLPGDYCEAQWVLTGHANWPVVALTDMFVTEIPFRDIRAHSGHEFDGMKSMLGSIMHTLKSHEKWIVNLGRMSATERICALLHDLVERLRPTGKVVSDHCPMPLTQYDLADIVGISSVHVNRVLQMLRGEGVISLEAGRLALLNPAELRRLGGPAHA</sequence>
<dbReference type="Pfam" id="PF13545">
    <property type="entry name" value="HTH_Crp_2"/>
    <property type="match status" value="1"/>
</dbReference>
<dbReference type="GO" id="GO:0003677">
    <property type="term" value="F:DNA binding"/>
    <property type="evidence" value="ECO:0007669"/>
    <property type="project" value="UniProtKB-KW"/>
</dbReference>
<protein>
    <submittedName>
        <fullName evidence="5">CRP-like cAMP-binding protein</fullName>
    </submittedName>
</protein>
<keyword evidence="3" id="KW-0804">Transcription</keyword>
<accession>A0A7W6G7Y1</accession>
<evidence type="ECO:0000256" key="1">
    <source>
        <dbReference type="ARBA" id="ARBA00023015"/>
    </source>
</evidence>
<name>A0A7W6G7Y1_9SPHN</name>
<dbReference type="SUPFAM" id="SSF51206">
    <property type="entry name" value="cAMP-binding domain-like"/>
    <property type="match status" value="1"/>
</dbReference>
<evidence type="ECO:0000256" key="2">
    <source>
        <dbReference type="ARBA" id="ARBA00023125"/>
    </source>
</evidence>
<organism evidence="5 6">
    <name type="scientific">Novosphingobium sediminicola</name>
    <dbReference type="NCBI Taxonomy" id="563162"/>
    <lineage>
        <taxon>Bacteria</taxon>
        <taxon>Pseudomonadati</taxon>
        <taxon>Pseudomonadota</taxon>
        <taxon>Alphaproteobacteria</taxon>
        <taxon>Sphingomonadales</taxon>
        <taxon>Sphingomonadaceae</taxon>
        <taxon>Novosphingobium</taxon>
    </lineage>
</organism>
<dbReference type="AlphaFoldDB" id="A0A7W6G7Y1"/>
<keyword evidence="6" id="KW-1185">Reference proteome</keyword>
<evidence type="ECO:0000313" key="5">
    <source>
        <dbReference type="EMBL" id="MBB3956650.1"/>
    </source>
</evidence>
<proteinExistence type="predicted"/>
<evidence type="ECO:0000256" key="3">
    <source>
        <dbReference type="ARBA" id="ARBA00023163"/>
    </source>
</evidence>
<dbReference type="InterPro" id="IPR014710">
    <property type="entry name" value="RmlC-like_jellyroll"/>
</dbReference>
<dbReference type="InterPro" id="IPR018490">
    <property type="entry name" value="cNMP-bd_dom_sf"/>
</dbReference>
<dbReference type="EMBL" id="JACIDX010000015">
    <property type="protein sequence ID" value="MBB3956650.1"/>
    <property type="molecule type" value="Genomic_DNA"/>
</dbReference>
<reference evidence="5 6" key="1">
    <citation type="submission" date="2020-08" db="EMBL/GenBank/DDBJ databases">
        <title>Genomic Encyclopedia of Type Strains, Phase IV (KMG-IV): sequencing the most valuable type-strain genomes for metagenomic binning, comparative biology and taxonomic classification.</title>
        <authorList>
            <person name="Goeker M."/>
        </authorList>
    </citation>
    <scope>NUCLEOTIDE SEQUENCE [LARGE SCALE GENOMIC DNA]</scope>
    <source>
        <strain evidence="5 6">DSM 27057</strain>
    </source>
</reference>
<keyword evidence="2" id="KW-0238">DNA-binding</keyword>
<comment type="caution">
    <text evidence="5">The sequence shown here is derived from an EMBL/GenBank/DDBJ whole genome shotgun (WGS) entry which is preliminary data.</text>
</comment>
<dbReference type="InterPro" id="IPR036388">
    <property type="entry name" value="WH-like_DNA-bd_sf"/>
</dbReference>
<keyword evidence="1" id="KW-0805">Transcription regulation</keyword>
<dbReference type="InterPro" id="IPR000595">
    <property type="entry name" value="cNMP-bd_dom"/>
</dbReference>
<dbReference type="Proteomes" id="UP000548867">
    <property type="component" value="Unassembled WGS sequence"/>
</dbReference>
<dbReference type="SUPFAM" id="SSF46785">
    <property type="entry name" value="Winged helix' DNA-binding domain"/>
    <property type="match status" value="1"/>
</dbReference>
<dbReference type="InterPro" id="IPR036390">
    <property type="entry name" value="WH_DNA-bd_sf"/>
</dbReference>
<dbReference type="RefSeq" id="WP_183627513.1">
    <property type="nucleotide sequence ID" value="NZ_JACIDX010000015.1"/>
</dbReference>
<dbReference type="Gene3D" id="1.10.10.10">
    <property type="entry name" value="Winged helix-like DNA-binding domain superfamily/Winged helix DNA-binding domain"/>
    <property type="match status" value="1"/>
</dbReference>
<dbReference type="InterPro" id="IPR012318">
    <property type="entry name" value="HTH_CRP"/>
</dbReference>
<dbReference type="Pfam" id="PF00027">
    <property type="entry name" value="cNMP_binding"/>
    <property type="match status" value="1"/>
</dbReference>
<dbReference type="CDD" id="cd00038">
    <property type="entry name" value="CAP_ED"/>
    <property type="match status" value="1"/>
</dbReference>
<dbReference type="Gene3D" id="2.60.120.10">
    <property type="entry name" value="Jelly Rolls"/>
    <property type="match status" value="1"/>
</dbReference>
<gene>
    <name evidence="5" type="ORF">GGR38_003616</name>
</gene>
<evidence type="ECO:0000313" key="6">
    <source>
        <dbReference type="Proteomes" id="UP000548867"/>
    </source>
</evidence>
<dbReference type="SMART" id="SM00419">
    <property type="entry name" value="HTH_CRP"/>
    <property type="match status" value="1"/>
</dbReference>
<dbReference type="GO" id="GO:0006355">
    <property type="term" value="P:regulation of DNA-templated transcription"/>
    <property type="evidence" value="ECO:0007669"/>
    <property type="project" value="InterPro"/>
</dbReference>